<accession>A0A399T6K5</accession>
<evidence type="ECO:0000313" key="2">
    <source>
        <dbReference type="Proteomes" id="UP000265926"/>
    </source>
</evidence>
<evidence type="ECO:0000313" key="1">
    <source>
        <dbReference type="EMBL" id="RIJ49807.1"/>
    </source>
</evidence>
<dbReference type="Proteomes" id="UP000265926">
    <property type="component" value="Unassembled WGS sequence"/>
</dbReference>
<comment type="caution">
    <text evidence="1">The sequence shown here is derived from an EMBL/GenBank/DDBJ whole genome shotgun (WGS) entry which is preliminary data.</text>
</comment>
<dbReference type="EMBL" id="QWGR01000002">
    <property type="protein sequence ID" value="RIJ49807.1"/>
    <property type="molecule type" value="Genomic_DNA"/>
</dbReference>
<dbReference type="AlphaFoldDB" id="A0A399T6K5"/>
<protein>
    <submittedName>
        <fullName evidence="1">Uncharacterized protein</fullName>
    </submittedName>
</protein>
<proteinExistence type="predicted"/>
<gene>
    <name evidence="1" type="ORF">D1614_03440</name>
</gene>
<sequence length="106" mass="12208">MDAYLEKNPTKLDHIQTNADNHGTHQGEVYVLAQANPLTVKTCFQKTPSRNQDSDAHNKFLRQYYSVRNYQVLKAEVVQQTSPLITSYHYLVYQNHSLSPDEDPLS</sequence>
<reference evidence="1 2" key="1">
    <citation type="submission" date="2018-08" db="EMBL/GenBank/DDBJ databases">
        <title>Pallidiluteibacterium maritimus gen. nov., sp. nov., isolated from coastal sediment.</title>
        <authorList>
            <person name="Zhou L.Y."/>
        </authorList>
    </citation>
    <scope>NUCLEOTIDE SEQUENCE [LARGE SCALE GENOMIC DNA]</scope>
    <source>
        <strain evidence="1 2">XSD2</strain>
    </source>
</reference>
<name>A0A399T6K5_9BACT</name>
<keyword evidence="2" id="KW-1185">Reference proteome</keyword>
<organism evidence="1 2">
    <name type="scientific">Maribellus luteus</name>
    <dbReference type="NCBI Taxonomy" id="2305463"/>
    <lineage>
        <taxon>Bacteria</taxon>
        <taxon>Pseudomonadati</taxon>
        <taxon>Bacteroidota</taxon>
        <taxon>Bacteroidia</taxon>
        <taxon>Marinilabiliales</taxon>
        <taxon>Prolixibacteraceae</taxon>
        <taxon>Maribellus</taxon>
    </lineage>
</organism>